<dbReference type="Gene3D" id="3.40.50.2300">
    <property type="match status" value="2"/>
</dbReference>
<feature type="compositionally biased region" description="Low complexity" evidence="1">
    <location>
        <begin position="9"/>
        <end position="23"/>
    </location>
</feature>
<dbReference type="Proteomes" id="UP000006633">
    <property type="component" value="Chromosome"/>
</dbReference>
<dbReference type="GO" id="GO:0006865">
    <property type="term" value="P:amino acid transport"/>
    <property type="evidence" value="ECO:0007669"/>
    <property type="project" value="InterPro"/>
</dbReference>
<dbReference type="PANTHER" id="PTHR47628">
    <property type="match status" value="1"/>
</dbReference>
<reference evidence="2 3" key="1">
    <citation type="journal article" date="2012" name="Stand. Genomic Sci.">
        <title>Complete genome sequence of the facultatively chemolithoautotrophic and methylotrophic alpha Proteobacterium Starkeya novella type strain (ATCC 8093(T)).</title>
        <authorList>
            <person name="Kappler U."/>
            <person name="Davenport K."/>
            <person name="Beatson S."/>
            <person name="Lucas S."/>
            <person name="Lapidus A."/>
            <person name="Copeland A."/>
            <person name="Berry K.W."/>
            <person name="Glavina Del Rio T."/>
            <person name="Hammon N."/>
            <person name="Dalin E."/>
            <person name="Tice H."/>
            <person name="Pitluck S."/>
            <person name="Richardson P."/>
            <person name="Bruce D."/>
            <person name="Goodwin L.A."/>
            <person name="Han C."/>
            <person name="Tapia R."/>
            <person name="Detter J.C."/>
            <person name="Chang Y.J."/>
            <person name="Jeffries C.D."/>
            <person name="Land M."/>
            <person name="Hauser L."/>
            <person name="Kyrpides N.C."/>
            <person name="Goker M."/>
            <person name="Ivanova N."/>
            <person name="Klenk H.P."/>
            <person name="Woyke T."/>
        </authorList>
    </citation>
    <scope>NUCLEOTIDE SEQUENCE [LARGE SCALE GENOMIC DNA]</scope>
    <source>
        <strain evidence="3">ATCC 8093 / DSM 506 / JCM 20403 / CCM 1077 / IAM 12100 / NBRC 12443 / NCIMB 10456</strain>
    </source>
</reference>
<sequence length="393" mass="43707">MSGTVQNFASADMGSNSGSGSGSAAWRVGVLFSRKGHMREPETEHFRGTALAVEEINLAGGVLGRPIEPVCYDPESSPELYRRYAERLLTEDGISTIFGCCTSSCRKAILATVERRNALLWYPSLYEGFEYSPNVIYTGAAPNQNSLQLARHLLLNYGPRFYLIGSDYIYPHESNRIMRDLVMREGGEVVAETYLPEQPHQDQVVRAVEDIRRRAPSVVFSTVVGQGAQVLYRIFREAGLDPRTMPIASLTMAEGEIRAIGPELCVGHITSAPYFSTVDTPANHRFVEAYRARFGTDAPVTMYAEAAYFQIRLFADALARAKSLDTQRLVDAVLGTELDAPQGRIRVDPDNNHTYLLPRIGMVNEHGDFDIVWEAKAPVKPDPYLVDHIYDHA</sequence>
<dbReference type="eggNOG" id="COG0683">
    <property type="taxonomic scope" value="Bacteria"/>
</dbReference>
<dbReference type="GO" id="GO:0033218">
    <property type="term" value="F:amide binding"/>
    <property type="evidence" value="ECO:0007669"/>
    <property type="project" value="InterPro"/>
</dbReference>
<feature type="region of interest" description="Disordered" evidence="1">
    <location>
        <begin position="1"/>
        <end position="23"/>
    </location>
</feature>
<dbReference type="HOGENOM" id="CLU_027128_1_1_5"/>
<dbReference type="STRING" id="639283.Snov_3252"/>
<name>D7A8J3_ANCN5</name>
<dbReference type="KEGG" id="sno:Snov_3252"/>
<evidence type="ECO:0000313" key="3">
    <source>
        <dbReference type="Proteomes" id="UP000006633"/>
    </source>
</evidence>
<dbReference type="EMBL" id="CP002026">
    <property type="protein sequence ID" value="ADH90527.1"/>
    <property type="molecule type" value="Genomic_DNA"/>
</dbReference>
<dbReference type="CDD" id="cd06357">
    <property type="entry name" value="PBP1_AmiC"/>
    <property type="match status" value="1"/>
</dbReference>
<keyword evidence="3" id="KW-1185">Reference proteome</keyword>
<dbReference type="InterPro" id="IPR028082">
    <property type="entry name" value="Peripla_BP_I"/>
</dbReference>
<dbReference type="InterPro" id="IPR000709">
    <property type="entry name" value="Leu_Ile_Val-bd"/>
</dbReference>
<accession>D7A8J3</accession>
<organism evidence="2 3">
    <name type="scientific">Ancylobacter novellus (strain ATCC 8093 / DSM 506 / JCM 20403 / CCM 1077 / IAM 12100 / NBRC 12443 / NCIMB 10456)</name>
    <name type="common">Starkeya novella</name>
    <dbReference type="NCBI Taxonomy" id="639283"/>
    <lineage>
        <taxon>Bacteria</taxon>
        <taxon>Pseudomonadati</taxon>
        <taxon>Pseudomonadota</taxon>
        <taxon>Alphaproteobacteria</taxon>
        <taxon>Hyphomicrobiales</taxon>
        <taxon>Xanthobacteraceae</taxon>
        <taxon>Ancylobacter</taxon>
    </lineage>
</organism>
<protein>
    <submittedName>
        <fullName evidence="2">Extracellular ligand-binding receptor</fullName>
    </submittedName>
</protein>
<dbReference type="PANTHER" id="PTHR47628:SF1">
    <property type="entry name" value="ALIPHATIC AMIDASE EXPRESSION-REGULATING PROTEIN"/>
    <property type="match status" value="1"/>
</dbReference>
<evidence type="ECO:0000256" key="1">
    <source>
        <dbReference type="SAM" id="MobiDB-lite"/>
    </source>
</evidence>
<dbReference type="SUPFAM" id="SSF53822">
    <property type="entry name" value="Periplasmic binding protein-like I"/>
    <property type="match status" value="1"/>
</dbReference>
<evidence type="ECO:0000313" key="2">
    <source>
        <dbReference type="EMBL" id="ADH90527.1"/>
    </source>
</evidence>
<dbReference type="Pfam" id="PF13433">
    <property type="entry name" value="Peripla_BP_5"/>
    <property type="match status" value="1"/>
</dbReference>
<gene>
    <name evidence="2" type="ordered locus">Snov_3252</name>
</gene>
<dbReference type="InterPro" id="IPR039570">
    <property type="entry name" value="AmiC_PBP1"/>
</dbReference>
<dbReference type="AlphaFoldDB" id="D7A8J3"/>
<proteinExistence type="predicted"/>
<keyword evidence="2" id="KW-0675">Receptor</keyword>
<dbReference type="PRINTS" id="PR00337">
    <property type="entry name" value="LEUILEVALBP"/>
</dbReference>